<reference evidence="2" key="1">
    <citation type="journal article" date="2022" name="bioRxiv">
        <title>Sequencing and chromosome-scale assembly of the giantPleurodeles waltlgenome.</title>
        <authorList>
            <person name="Brown T."/>
            <person name="Elewa A."/>
            <person name="Iarovenko S."/>
            <person name="Subramanian E."/>
            <person name="Araus A.J."/>
            <person name="Petzold A."/>
            <person name="Susuki M."/>
            <person name="Suzuki K.-i.T."/>
            <person name="Hayashi T."/>
            <person name="Toyoda A."/>
            <person name="Oliveira C."/>
            <person name="Osipova E."/>
            <person name="Leigh N.D."/>
            <person name="Simon A."/>
            <person name="Yun M.H."/>
        </authorList>
    </citation>
    <scope>NUCLEOTIDE SEQUENCE</scope>
    <source>
        <strain evidence="2">20211129_DDA</strain>
        <tissue evidence="2">Liver</tissue>
    </source>
</reference>
<dbReference type="Proteomes" id="UP001066276">
    <property type="component" value="Chromosome 10"/>
</dbReference>
<feature type="region of interest" description="Disordered" evidence="1">
    <location>
        <begin position="1"/>
        <end position="107"/>
    </location>
</feature>
<evidence type="ECO:0000313" key="3">
    <source>
        <dbReference type="Proteomes" id="UP001066276"/>
    </source>
</evidence>
<sequence>MTQCLSRLPLPPARPSDPTTWQRAGGKGSRPVIPSVPGDAAIPFSVAGSPVRASQLPSARPTGSQRSAGHRQAGPGPSREIDCLPRRSHTATAAARWPQASRSKSFC</sequence>
<proteinExistence type="predicted"/>
<name>A0AAV7MDX3_PLEWA</name>
<dbReference type="AlphaFoldDB" id="A0AAV7MDX3"/>
<dbReference type="EMBL" id="JANPWB010000014">
    <property type="protein sequence ID" value="KAJ1100990.1"/>
    <property type="molecule type" value="Genomic_DNA"/>
</dbReference>
<keyword evidence="3" id="KW-1185">Reference proteome</keyword>
<protein>
    <submittedName>
        <fullName evidence="2">Uncharacterized protein</fullName>
    </submittedName>
</protein>
<organism evidence="2 3">
    <name type="scientific">Pleurodeles waltl</name>
    <name type="common">Iberian ribbed newt</name>
    <dbReference type="NCBI Taxonomy" id="8319"/>
    <lineage>
        <taxon>Eukaryota</taxon>
        <taxon>Metazoa</taxon>
        <taxon>Chordata</taxon>
        <taxon>Craniata</taxon>
        <taxon>Vertebrata</taxon>
        <taxon>Euteleostomi</taxon>
        <taxon>Amphibia</taxon>
        <taxon>Batrachia</taxon>
        <taxon>Caudata</taxon>
        <taxon>Salamandroidea</taxon>
        <taxon>Salamandridae</taxon>
        <taxon>Pleurodelinae</taxon>
        <taxon>Pleurodeles</taxon>
    </lineage>
</organism>
<gene>
    <name evidence="2" type="ORF">NDU88_006065</name>
</gene>
<accession>A0AAV7MDX3</accession>
<evidence type="ECO:0000256" key="1">
    <source>
        <dbReference type="SAM" id="MobiDB-lite"/>
    </source>
</evidence>
<evidence type="ECO:0000313" key="2">
    <source>
        <dbReference type="EMBL" id="KAJ1100990.1"/>
    </source>
</evidence>
<comment type="caution">
    <text evidence="2">The sequence shown here is derived from an EMBL/GenBank/DDBJ whole genome shotgun (WGS) entry which is preliminary data.</text>
</comment>
<feature type="compositionally biased region" description="Polar residues" evidence="1">
    <location>
        <begin position="55"/>
        <end position="67"/>
    </location>
</feature>